<dbReference type="InterPro" id="IPR024459">
    <property type="entry name" value="Acb1-like_N"/>
</dbReference>
<dbReference type="Proteomes" id="UP000577362">
    <property type="component" value="Unassembled WGS sequence"/>
</dbReference>
<evidence type="ECO:0000313" key="3">
    <source>
        <dbReference type="EMBL" id="MBB4017369.1"/>
    </source>
</evidence>
<dbReference type="EMBL" id="JACIEN010000002">
    <property type="protein sequence ID" value="MBB4017369.1"/>
    <property type="molecule type" value="Genomic_DNA"/>
</dbReference>
<organism evidence="3 4">
    <name type="scientific">Chelatococcus caeni</name>
    <dbReference type="NCBI Taxonomy" id="1348468"/>
    <lineage>
        <taxon>Bacteria</taxon>
        <taxon>Pseudomonadati</taxon>
        <taxon>Pseudomonadota</taxon>
        <taxon>Alphaproteobacteria</taxon>
        <taxon>Hyphomicrobiales</taxon>
        <taxon>Chelatococcaceae</taxon>
        <taxon>Chelatococcus</taxon>
    </lineage>
</organism>
<sequence length="487" mass="53710">MTKEAPKQRVRVPAVSVRTSDSFQNFEARLGIGTDNMLSASTYGFNPVTRNRVLLEWMYRGSWLCGQAVDVIAEDMTREGIIMNGGLKPDELGEMAAEMSDLAFWESLNEAIKWSRLYGGAIAMHLVDGQDPATPLRPQTVTKGQYKGLFVLDRWMVQPSLSDLVSDFGPDLGLPKFYDITADAPALRGKRVHHSRCIRLVGVDLPYWQRITENLWGISVIERLYDRLVMFDSTTTGAAQLVYKAHLRTVKVEELRKILATGGQALEGLVKQMDFIRKFQSTEGLTLLDAKDEFAAFNYTFSGLSDLLLQFGQQISGALQIPLVRLFGQSPAGLNSTGESDLRTYYDGVKNAQETRLRRGIEVALDLVARSRLSKETPREFGFEFRPLWQLTDMQKAEVARGTTDAVLAAEEGGVISRATALKELRQASTTTGVFGAITDEEIAEAEKDPPPAGEIIGDLPLPGIDPALADLDPRGAKLAPEPISNP</sequence>
<evidence type="ECO:0000259" key="2">
    <source>
        <dbReference type="Pfam" id="PF06381"/>
    </source>
</evidence>
<proteinExistence type="predicted"/>
<dbReference type="InterPro" id="IPR006445">
    <property type="entry name" value="Phage-assoc_HI1409"/>
</dbReference>
<name>A0A840C1J9_9HYPH</name>
<dbReference type="Pfam" id="PF06381">
    <property type="entry name" value="Phage_portal_3"/>
    <property type="match status" value="1"/>
</dbReference>
<evidence type="ECO:0000256" key="1">
    <source>
        <dbReference type="SAM" id="MobiDB-lite"/>
    </source>
</evidence>
<feature type="domain" description="Anti-CBASS protein Acb1-like N-terminal" evidence="2">
    <location>
        <begin position="57"/>
        <end position="407"/>
    </location>
</feature>
<dbReference type="AlphaFoldDB" id="A0A840C1J9"/>
<reference evidence="3 4" key="1">
    <citation type="submission" date="2020-08" db="EMBL/GenBank/DDBJ databases">
        <title>Genomic Encyclopedia of Type Strains, Phase IV (KMG-IV): sequencing the most valuable type-strain genomes for metagenomic binning, comparative biology and taxonomic classification.</title>
        <authorList>
            <person name="Goeker M."/>
        </authorList>
    </citation>
    <scope>NUCLEOTIDE SEQUENCE [LARGE SCALE GENOMIC DNA]</scope>
    <source>
        <strain evidence="3 4">DSM 103737</strain>
    </source>
</reference>
<accession>A0A840C1J9</accession>
<feature type="region of interest" description="Disordered" evidence="1">
    <location>
        <begin position="445"/>
        <end position="487"/>
    </location>
</feature>
<gene>
    <name evidence="3" type="ORF">GGR16_002398</name>
</gene>
<dbReference type="RefSeq" id="WP_183316726.1">
    <property type="nucleotide sequence ID" value="NZ_JACIEN010000002.1"/>
</dbReference>
<comment type="caution">
    <text evidence="3">The sequence shown here is derived from an EMBL/GenBank/DDBJ whole genome shotgun (WGS) entry which is preliminary data.</text>
</comment>
<dbReference type="NCBIfam" id="TIGR01555">
    <property type="entry name" value="phge_rel_HI1409"/>
    <property type="match status" value="1"/>
</dbReference>
<protein>
    <recommendedName>
        <fullName evidence="2">Anti-CBASS protein Acb1-like N-terminal domain-containing protein</fullName>
    </recommendedName>
</protein>
<evidence type="ECO:0000313" key="4">
    <source>
        <dbReference type="Proteomes" id="UP000577362"/>
    </source>
</evidence>
<keyword evidence="4" id="KW-1185">Reference proteome</keyword>